<feature type="domain" description="HTH cro/C1-type" evidence="1">
    <location>
        <begin position="37"/>
        <end position="61"/>
    </location>
</feature>
<evidence type="ECO:0000313" key="3">
    <source>
        <dbReference type="Proteomes" id="UP000647416"/>
    </source>
</evidence>
<dbReference type="PANTHER" id="PTHR37301">
    <property type="entry name" value="DNA-BINDING PROTEIN-RELATED"/>
    <property type="match status" value="1"/>
</dbReference>
<gene>
    <name evidence="2" type="ORF">H8706_08360</name>
</gene>
<reference evidence="2" key="1">
    <citation type="submission" date="2020-08" db="EMBL/GenBank/DDBJ databases">
        <title>Genome public.</title>
        <authorList>
            <person name="Liu C."/>
            <person name="Sun Q."/>
        </authorList>
    </citation>
    <scope>NUCLEOTIDE SEQUENCE</scope>
    <source>
        <strain evidence="2">NSJ-50</strain>
    </source>
</reference>
<dbReference type="GO" id="GO:0003677">
    <property type="term" value="F:DNA binding"/>
    <property type="evidence" value="ECO:0007669"/>
    <property type="project" value="InterPro"/>
</dbReference>
<dbReference type="Gene3D" id="1.10.260.40">
    <property type="entry name" value="lambda repressor-like DNA-binding domains"/>
    <property type="match status" value="1"/>
</dbReference>
<dbReference type="Proteomes" id="UP000647416">
    <property type="component" value="Unassembled WGS sequence"/>
</dbReference>
<dbReference type="RefSeq" id="WP_262432256.1">
    <property type="nucleotide sequence ID" value="NZ_JACRTE010000010.1"/>
</dbReference>
<dbReference type="InterPro" id="IPR001387">
    <property type="entry name" value="Cro/C1-type_HTH"/>
</dbReference>
<organism evidence="2 3">
    <name type="scientific">Qingrenia yutianensis</name>
    <dbReference type="NCBI Taxonomy" id="2763676"/>
    <lineage>
        <taxon>Bacteria</taxon>
        <taxon>Bacillati</taxon>
        <taxon>Bacillota</taxon>
        <taxon>Clostridia</taxon>
        <taxon>Eubacteriales</taxon>
        <taxon>Oscillospiraceae</taxon>
        <taxon>Qingrenia</taxon>
    </lineage>
</organism>
<name>A0A926ISY9_9FIRM</name>
<keyword evidence="3" id="KW-1185">Reference proteome</keyword>
<evidence type="ECO:0000313" key="2">
    <source>
        <dbReference type="EMBL" id="MBC8596879.1"/>
    </source>
</evidence>
<dbReference type="InterPro" id="IPR010982">
    <property type="entry name" value="Lambda_DNA-bd_dom_sf"/>
</dbReference>
<accession>A0A926ISY9</accession>
<dbReference type="PANTHER" id="PTHR37301:SF1">
    <property type="entry name" value="DNA-BINDING PROTEIN"/>
    <property type="match status" value="1"/>
</dbReference>
<dbReference type="SUPFAM" id="SSF47413">
    <property type="entry name" value="lambda repressor-like DNA-binding domains"/>
    <property type="match status" value="1"/>
</dbReference>
<dbReference type="AlphaFoldDB" id="A0A926ISY9"/>
<protein>
    <submittedName>
        <fullName evidence="2">Helix-turn-helix transcriptional regulator</fullName>
    </submittedName>
</protein>
<dbReference type="Pfam" id="PF13443">
    <property type="entry name" value="HTH_26"/>
    <property type="match status" value="1"/>
</dbReference>
<evidence type="ECO:0000259" key="1">
    <source>
        <dbReference type="PROSITE" id="PS50943"/>
    </source>
</evidence>
<sequence length="67" mass="7692">MAVTYTKLWHILIDRDMKKKDLQAAAGLTNHVMLKLRNNQNITTETIGKICKALNCQADDIMEFVEE</sequence>
<dbReference type="EMBL" id="JACRTE010000010">
    <property type="protein sequence ID" value="MBC8596879.1"/>
    <property type="molecule type" value="Genomic_DNA"/>
</dbReference>
<proteinExistence type="predicted"/>
<comment type="caution">
    <text evidence="2">The sequence shown here is derived from an EMBL/GenBank/DDBJ whole genome shotgun (WGS) entry which is preliminary data.</text>
</comment>
<dbReference type="PROSITE" id="PS50943">
    <property type="entry name" value="HTH_CROC1"/>
    <property type="match status" value="1"/>
</dbReference>